<keyword evidence="1" id="KW-0812">Transmembrane</keyword>
<gene>
    <name evidence="2" type="ORF">MCCS_23550</name>
</gene>
<keyword evidence="1" id="KW-1133">Transmembrane helix</keyword>
<reference evidence="2 3" key="1">
    <citation type="journal article" date="2017" name="Int. J. Syst. Evol. Microbiol.">
        <title>Macrococcus canis sp. nov., a skin bacterium associated with infections in dogs.</title>
        <authorList>
            <person name="Gobeli Brawand S."/>
            <person name="Cotting K."/>
            <person name="Gomez-Sanz E."/>
            <person name="Collaud A."/>
            <person name="Thomann A."/>
            <person name="Brodard I."/>
            <person name="Rodriguez-Campos S."/>
            <person name="Strauss C."/>
            <person name="Perreten V."/>
        </authorList>
    </citation>
    <scope>NUCLEOTIDE SEQUENCE [LARGE SCALE GENOMIC DNA]</scope>
    <source>
        <strain evidence="2 3">KM45013</strain>
    </source>
</reference>
<proteinExistence type="predicted"/>
<dbReference type="GeneID" id="35296426"/>
<dbReference type="STRING" id="1855823.MCCS_23550"/>
<keyword evidence="1" id="KW-0472">Membrane</keyword>
<name>A0A1W7AEB4_9STAP</name>
<dbReference type="AlphaFoldDB" id="A0A1W7AEB4"/>
<dbReference type="OrthoDB" id="9947303at2"/>
<dbReference type="EMBL" id="CP021059">
    <property type="protein sequence ID" value="ARQ07934.1"/>
    <property type="molecule type" value="Genomic_DNA"/>
</dbReference>
<dbReference type="KEGG" id="mcak:MCCS_23550"/>
<evidence type="ECO:0000313" key="2">
    <source>
        <dbReference type="EMBL" id="ARQ07934.1"/>
    </source>
</evidence>
<evidence type="ECO:0000256" key="1">
    <source>
        <dbReference type="SAM" id="Phobius"/>
    </source>
</evidence>
<accession>A0A1W7AEB4</accession>
<organism evidence="2 3">
    <name type="scientific">Macrococcoides canis</name>
    <dbReference type="NCBI Taxonomy" id="1855823"/>
    <lineage>
        <taxon>Bacteria</taxon>
        <taxon>Bacillati</taxon>
        <taxon>Bacillota</taxon>
        <taxon>Bacilli</taxon>
        <taxon>Bacillales</taxon>
        <taxon>Staphylococcaceae</taxon>
        <taxon>Macrococcoides</taxon>
    </lineage>
</organism>
<evidence type="ECO:0000313" key="3">
    <source>
        <dbReference type="Proteomes" id="UP000194154"/>
    </source>
</evidence>
<sequence length="83" mass="9607">MNKTNTTIWSKAYNILNVAVIFMIIMRLVTQVDLNLFIVLSFAALLILGLLDSLDRNAFKENMYRHVFDFILLILFGSLYFGN</sequence>
<keyword evidence="3" id="KW-1185">Reference proteome</keyword>
<feature type="transmembrane region" description="Helical" evidence="1">
    <location>
        <begin position="66"/>
        <end position="82"/>
    </location>
</feature>
<protein>
    <submittedName>
        <fullName evidence="2">Uncharacterized protein</fullName>
    </submittedName>
</protein>
<feature type="transmembrane region" description="Helical" evidence="1">
    <location>
        <begin position="12"/>
        <end position="30"/>
    </location>
</feature>
<dbReference type="RefSeq" id="WP_086043451.1">
    <property type="nucleotide sequence ID" value="NZ_CBCRZA010000008.1"/>
</dbReference>
<feature type="transmembrane region" description="Helical" evidence="1">
    <location>
        <begin position="36"/>
        <end position="54"/>
    </location>
</feature>
<dbReference type="Proteomes" id="UP000194154">
    <property type="component" value="Chromosome"/>
</dbReference>